<name>A0A7J5TU26_9BACT</name>
<reference evidence="2 3" key="1">
    <citation type="submission" date="2019-10" db="EMBL/GenBank/DDBJ databases">
        <title>Rudanella paleaurantiibacter sp. nov., isolated from sludge.</title>
        <authorList>
            <person name="Xu S.Q."/>
        </authorList>
    </citation>
    <scope>NUCLEOTIDE SEQUENCE [LARGE SCALE GENOMIC DNA]</scope>
    <source>
        <strain evidence="2 3">HX-22-17</strain>
    </source>
</reference>
<feature type="transmembrane region" description="Helical" evidence="1">
    <location>
        <begin position="21"/>
        <end position="43"/>
    </location>
</feature>
<dbReference type="AlphaFoldDB" id="A0A7J5TU26"/>
<accession>A0A7J5TU26</accession>
<keyword evidence="1" id="KW-0812">Transmembrane</keyword>
<dbReference type="Proteomes" id="UP000488299">
    <property type="component" value="Unassembled WGS sequence"/>
</dbReference>
<evidence type="ECO:0000313" key="2">
    <source>
        <dbReference type="EMBL" id="KAB7725725.1"/>
    </source>
</evidence>
<sequence>MSQKIQDLSDEALLKRKKTTVLVTGILAGMLVALLILAINLSIKENSSVGLPLMIMPFALSPILFLCINDIRAVKKELQTRNRVI</sequence>
<keyword evidence="3" id="KW-1185">Reference proteome</keyword>
<keyword evidence="1" id="KW-1133">Transmembrane helix</keyword>
<protein>
    <submittedName>
        <fullName evidence="2">Redox-active disulfide protein 2</fullName>
    </submittedName>
</protein>
<dbReference type="EMBL" id="WELI01000020">
    <property type="protein sequence ID" value="KAB7725725.1"/>
    <property type="molecule type" value="Genomic_DNA"/>
</dbReference>
<organism evidence="2 3">
    <name type="scientific">Rudanella paleaurantiibacter</name>
    <dbReference type="NCBI Taxonomy" id="2614655"/>
    <lineage>
        <taxon>Bacteria</taxon>
        <taxon>Pseudomonadati</taxon>
        <taxon>Bacteroidota</taxon>
        <taxon>Cytophagia</taxon>
        <taxon>Cytophagales</taxon>
        <taxon>Cytophagaceae</taxon>
        <taxon>Rudanella</taxon>
    </lineage>
</organism>
<gene>
    <name evidence="2" type="ORF">F5984_25735</name>
</gene>
<evidence type="ECO:0000256" key="1">
    <source>
        <dbReference type="SAM" id="Phobius"/>
    </source>
</evidence>
<comment type="caution">
    <text evidence="2">The sequence shown here is derived from an EMBL/GenBank/DDBJ whole genome shotgun (WGS) entry which is preliminary data.</text>
</comment>
<proteinExistence type="predicted"/>
<dbReference type="RefSeq" id="WP_152127175.1">
    <property type="nucleotide sequence ID" value="NZ_WELI01000020.1"/>
</dbReference>
<evidence type="ECO:0000313" key="3">
    <source>
        <dbReference type="Proteomes" id="UP000488299"/>
    </source>
</evidence>
<keyword evidence="1" id="KW-0472">Membrane</keyword>
<feature type="transmembrane region" description="Helical" evidence="1">
    <location>
        <begin position="49"/>
        <end position="68"/>
    </location>
</feature>